<dbReference type="RefSeq" id="WP_114031154.1">
    <property type="nucleotide sequence ID" value="NZ_QOIL01000014.1"/>
</dbReference>
<dbReference type="AlphaFoldDB" id="A0A367FEG8"/>
<proteinExistence type="predicted"/>
<evidence type="ECO:0000313" key="1">
    <source>
        <dbReference type="EMBL" id="RCG28242.1"/>
    </source>
</evidence>
<dbReference type="EMBL" id="QOIL01000014">
    <property type="protein sequence ID" value="RCG28242.1"/>
    <property type="molecule type" value="Genomic_DNA"/>
</dbReference>
<gene>
    <name evidence="1" type="ORF">DQ384_24225</name>
</gene>
<comment type="caution">
    <text evidence="1">The sequence shown here is derived from an EMBL/GenBank/DDBJ whole genome shotgun (WGS) entry which is preliminary data.</text>
</comment>
<dbReference type="Proteomes" id="UP000253094">
    <property type="component" value="Unassembled WGS sequence"/>
</dbReference>
<accession>A0A367FEG8</accession>
<sequence>MSIVQTVSLTVTHVDVLYVVQQIKRDLQEFRAAYPALLSADRILDLHDAMVTFIMNDAITRVSFTIEDPAQEHLVLHELRYDISYTGTGPRVGLGGAKVRPVRVPPTARMTPFVVWSPTMRALPPDRQRRILQGTGWPPPGTSAFRARYSDGSWVGRSVYSSGVLAAESQEFRRS</sequence>
<reference evidence="1 2" key="1">
    <citation type="submission" date="2018-06" db="EMBL/GenBank/DDBJ databases">
        <title>Sphaerisporangium craniellae sp. nov., isolated from a marine sponge in the South China Sea.</title>
        <authorList>
            <person name="Li L."/>
        </authorList>
    </citation>
    <scope>NUCLEOTIDE SEQUENCE [LARGE SCALE GENOMIC DNA]</scope>
    <source>
        <strain evidence="1 2">CCTCC AA 208026</strain>
    </source>
</reference>
<keyword evidence="2" id="KW-1185">Reference proteome</keyword>
<protein>
    <recommendedName>
        <fullName evidence="3">Bacterial HORMA domain-containing protein</fullName>
    </recommendedName>
</protein>
<organism evidence="1 2">
    <name type="scientific">Sphaerisporangium album</name>
    <dbReference type="NCBI Taxonomy" id="509200"/>
    <lineage>
        <taxon>Bacteria</taxon>
        <taxon>Bacillati</taxon>
        <taxon>Actinomycetota</taxon>
        <taxon>Actinomycetes</taxon>
        <taxon>Streptosporangiales</taxon>
        <taxon>Streptosporangiaceae</taxon>
        <taxon>Sphaerisporangium</taxon>
    </lineage>
</organism>
<name>A0A367FEG8_9ACTN</name>
<evidence type="ECO:0000313" key="2">
    <source>
        <dbReference type="Proteomes" id="UP000253094"/>
    </source>
</evidence>
<evidence type="ECO:0008006" key="3">
    <source>
        <dbReference type="Google" id="ProtNLM"/>
    </source>
</evidence>
<dbReference type="OrthoDB" id="9843157at2"/>